<protein>
    <recommendedName>
        <fullName evidence="1">DUF7742 domain-containing protein</fullName>
    </recommendedName>
</protein>
<dbReference type="InterPro" id="IPR056644">
    <property type="entry name" value="DUF7742"/>
</dbReference>
<name>A0A2T6KDM8_9RHOB</name>
<dbReference type="AlphaFoldDB" id="A0A2T6KDM8"/>
<dbReference type="OrthoDB" id="7863415at2"/>
<feature type="domain" description="DUF7742" evidence="1">
    <location>
        <begin position="2"/>
        <end position="88"/>
    </location>
</feature>
<proteinExistence type="predicted"/>
<gene>
    <name evidence="2" type="ORF">C8N45_10840</name>
</gene>
<comment type="caution">
    <text evidence="2">The sequence shown here is derived from an EMBL/GenBank/DDBJ whole genome shotgun (WGS) entry which is preliminary data.</text>
</comment>
<reference evidence="2 3" key="1">
    <citation type="submission" date="2018-04" db="EMBL/GenBank/DDBJ databases">
        <title>Genomic Encyclopedia of Archaeal and Bacterial Type Strains, Phase II (KMG-II): from individual species to whole genera.</title>
        <authorList>
            <person name="Goeker M."/>
        </authorList>
    </citation>
    <scope>NUCLEOTIDE SEQUENCE [LARGE SCALE GENOMIC DNA]</scope>
    <source>
        <strain evidence="2 3">DSM 29955</strain>
    </source>
</reference>
<dbReference type="EMBL" id="QBUD01000008">
    <property type="protein sequence ID" value="PUB13120.1"/>
    <property type="molecule type" value="Genomic_DNA"/>
</dbReference>
<dbReference type="Pfam" id="PF24891">
    <property type="entry name" value="DUF7742"/>
    <property type="match status" value="1"/>
</dbReference>
<accession>A0A2T6KDM8</accession>
<evidence type="ECO:0000313" key="2">
    <source>
        <dbReference type="EMBL" id="PUB13120.1"/>
    </source>
</evidence>
<dbReference type="RefSeq" id="WP_108387003.1">
    <property type="nucleotide sequence ID" value="NZ_QBUD01000008.1"/>
</dbReference>
<evidence type="ECO:0000259" key="1">
    <source>
        <dbReference type="Pfam" id="PF24891"/>
    </source>
</evidence>
<keyword evidence="3" id="KW-1185">Reference proteome</keyword>
<evidence type="ECO:0000313" key="3">
    <source>
        <dbReference type="Proteomes" id="UP000244523"/>
    </source>
</evidence>
<sequence length="97" mass="11048">MRPVQFADIEIAARVLRRAPADRRASIIGQILQDADTADRYRKRLRRLHPQYGDGSLMSAALRHDKAPRPASCDALHLRCIAQIVQELLVSEPHQER</sequence>
<organism evidence="2 3">
    <name type="scientific">Yoonia sediminilitoris</name>
    <dbReference type="NCBI Taxonomy" id="1286148"/>
    <lineage>
        <taxon>Bacteria</taxon>
        <taxon>Pseudomonadati</taxon>
        <taxon>Pseudomonadota</taxon>
        <taxon>Alphaproteobacteria</taxon>
        <taxon>Rhodobacterales</taxon>
        <taxon>Paracoccaceae</taxon>
        <taxon>Yoonia</taxon>
    </lineage>
</organism>
<dbReference type="Proteomes" id="UP000244523">
    <property type="component" value="Unassembled WGS sequence"/>
</dbReference>